<feature type="transmembrane region" description="Helical" evidence="6">
    <location>
        <begin position="12"/>
        <end position="31"/>
    </location>
</feature>
<accession>A0A6J4IHB2</accession>
<evidence type="ECO:0000256" key="6">
    <source>
        <dbReference type="SAM" id="Phobius"/>
    </source>
</evidence>
<dbReference type="PANTHER" id="PTHR32322">
    <property type="entry name" value="INNER MEMBRANE TRANSPORTER"/>
    <property type="match status" value="1"/>
</dbReference>
<protein>
    <submittedName>
        <fullName evidence="8">Permease of the drug/metabolite transporter (DMT) superfamily</fullName>
    </submittedName>
</protein>
<feature type="transmembrane region" description="Helical" evidence="6">
    <location>
        <begin position="134"/>
        <end position="152"/>
    </location>
</feature>
<feature type="transmembrane region" description="Helical" evidence="6">
    <location>
        <begin position="71"/>
        <end position="93"/>
    </location>
</feature>
<evidence type="ECO:0000313" key="8">
    <source>
        <dbReference type="EMBL" id="CAA9250034.1"/>
    </source>
</evidence>
<evidence type="ECO:0000256" key="2">
    <source>
        <dbReference type="ARBA" id="ARBA00007362"/>
    </source>
</evidence>
<dbReference type="InterPro" id="IPR050638">
    <property type="entry name" value="AA-Vitamin_Transporters"/>
</dbReference>
<dbReference type="InterPro" id="IPR000620">
    <property type="entry name" value="EamA_dom"/>
</dbReference>
<keyword evidence="5 6" id="KW-0472">Membrane</keyword>
<dbReference type="EMBL" id="CADCTP010000173">
    <property type="protein sequence ID" value="CAA9250034.1"/>
    <property type="molecule type" value="Genomic_DNA"/>
</dbReference>
<feature type="transmembrane region" description="Helical" evidence="6">
    <location>
        <begin position="158"/>
        <end position="177"/>
    </location>
</feature>
<evidence type="ECO:0000256" key="5">
    <source>
        <dbReference type="ARBA" id="ARBA00023136"/>
    </source>
</evidence>
<comment type="similarity">
    <text evidence="2">Belongs to the EamA transporter family.</text>
</comment>
<organism evidence="8">
    <name type="scientific">uncultured Mycobacteriales bacterium</name>
    <dbReference type="NCBI Taxonomy" id="581187"/>
    <lineage>
        <taxon>Bacteria</taxon>
        <taxon>Bacillati</taxon>
        <taxon>Actinomycetota</taxon>
        <taxon>Actinomycetes</taxon>
        <taxon>Mycobacteriales</taxon>
        <taxon>environmental samples</taxon>
    </lineage>
</organism>
<evidence type="ECO:0000256" key="4">
    <source>
        <dbReference type="ARBA" id="ARBA00022989"/>
    </source>
</evidence>
<keyword evidence="3 6" id="KW-0812">Transmembrane</keyword>
<name>A0A6J4IHB2_9ACTN</name>
<comment type="subcellular location">
    <subcellularLocation>
        <location evidence="1">Membrane</location>
        <topology evidence="1">Multi-pass membrane protein</topology>
    </subcellularLocation>
</comment>
<gene>
    <name evidence="8" type="ORF">AVDCRST_MAG41-2031</name>
</gene>
<evidence type="ECO:0000256" key="3">
    <source>
        <dbReference type="ARBA" id="ARBA00022692"/>
    </source>
</evidence>
<sequence length="191" mass="19736">MAGGAGGRPSTSVLAQFLALALVWGSSFLFIKIALEGLSPGQVVLGRLGVGALALVLLMVVLRHPPPRDPVVWGHLAVVGVLLCVAPFLLFAWAEEHISSGLASIYNATTPLMTSVVALAALREEQLTRARTVGLLTGFAGVLVVFGPWQGLDGGATLAQAACLAATASYGVAFVYLRRYVSPPAGCTPFP</sequence>
<dbReference type="AlphaFoldDB" id="A0A6J4IHB2"/>
<dbReference type="GO" id="GO:0016020">
    <property type="term" value="C:membrane"/>
    <property type="evidence" value="ECO:0007669"/>
    <property type="project" value="UniProtKB-SubCell"/>
</dbReference>
<dbReference type="InterPro" id="IPR037185">
    <property type="entry name" value="EmrE-like"/>
</dbReference>
<dbReference type="Pfam" id="PF00892">
    <property type="entry name" value="EamA"/>
    <property type="match status" value="1"/>
</dbReference>
<evidence type="ECO:0000256" key="1">
    <source>
        <dbReference type="ARBA" id="ARBA00004141"/>
    </source>
</evidence>
<feature type="domain" description="EamA" evidence="7">
    <location>
        <begin position="17"/>
        <end position="146"/>
    </location>
</feature>
<feature type="transmembrane region" description="Helical" evidence="6">
    <location>
        <begin position="43"/>
        <end position="62"/>
    </location>
</feature>
<dbReference type="PANTHER" id="PTHR32322:SF9">
    <property type="entry name" value="AMINO-ACID METABOLITE EFFLUX PUMP-RELATED"/>
    <property type="match status" value="1"/>
</dbReference>
<dbReference type="SUPFAM" id="SSF103481">
    <property type="entry name" value="Multidrug resistance efflux transporter EmrE"/>
    <property type="match status" value="1"/>
</dbReference>
<reference evidence="8" key="1">
    <citation type="submission" date="2020-02" db="EMBL/GenBank/DDBJ databases">
        <authorList>
            <person name="Meier V. D."/>
        </authorList>
    </citation>
    <scope>NUCLEOTIDE SEQUENCE</scope>
    <source>
        <strain evidence="8">AVDCRST_MAG41</strain>
    </source>
</reference>
<evidence type="ECO:0000259" key="7">
    <source>
        <dbReference type="Pfam" id="PF00892"/>
    </source>
</evidence>
<proteinExistence type="inferred from homology"/>
<keyword evidence="4 6" id="KW-1133">Transmembrane helix</keyword>
<feature type="transmembrane region" description="Helical" evidence="6">
    <location>
        <begin position="105"/>
        <end position="122"/>
    </location>
</feature>